<feature type="compositionally biased region" description="Polar residues" evidence="1">
    <location>
        <begin position="619"/>
        <end position="632"/>
    </location>
</feature>
<evidence type="ECO:0000256" key="1">
    <source>
        <dbReference type="SAM" id="MobiDB-lite"/>
    </source>
</evidence>
<evidence type="ECO:0000313" key="2">
    <source>
        <dbReference type="EMBL" id="CAG9136076.1"/>
    </source>
</evidence>
<dbReference type="AlphaFoldDB" id="A0A8S4G678"/>
<sequence>MFNLFQWKMDAMQEKLKVLRDERAAREKARLEKLRQLNLQKYKKEELPVQKSKPAPAILRKTNSIPIATKSTVQHTNLIPLRKSMAPSKVSELARENKTTAPKKEENPKKTIPAIIIKTNSIPLPTKATLAPQSNAQRKSMAPIKVAENAREKAIASKKVEIHTKIQLNPTIPKKTSSIPLSRKSIIPHSNAIPLRKSMAPAKVTENAIRQRKSMAPVPPKTTEGGNSESVFDRLYKPKMAVEKPHSDQIQKLQSDSKFRDKIVRNAGLISNKRHTVFEPKPTAQLPVRRSISAVHFKRISKNELPNCMHKWSSSENLSKVHLKDIDEDIAVNQDKVVSAVKSERKKVKFQKPVYMNFNTPTPEELQSRLKSWLQKRGKSIDSYHHLQCFGLHHLTQSAKDFKAYDDENKENIAVESDSDNDSFCDAMNNKTDDNKWRRASYVSTAEFDETKDTLDSEEVVSEEIGQDEDQLLVGALNDLAELLKEGFDWEQCARWLRAIRVRFPAAAELGAYWECRAALEERRGNLPDSLHCWEEAIVNGTERSVVEANLDQLLDKFMQLKISPHSAKKQRPVNPRLIDVKNVFKSTIIRFAVQQAKIRQSVQPDPSYTVTPVRRSNRLSTNKTPGQTPRSARQPLVQICSSLSHIDPSLAGKTTFVPNGTILNTP</sequence>
<keyword evidence="3" id="KW-1185">Reference proteome</keyword>
<dbReference type="Proteomes" id="UP000653454">
    <property type="component" value="Unassembled WGS sequence"/>
</dbReference>
<evidence type="ECO:0000313" key="3">
    <source>
        <dbReference type="Proteomes" id="UP000653454"/>
    </source>
</evidence>
<feature type="region of interest" description="Disordered" evidence="1">
    <location>
        <begin position="603"/>
        <end position="634"/>
    </location>
</feature>
<dbReference type="EMBL" id="CAJHNJ030000124">
    <property type="protein sequence ID" value="CAG9136076.1"/>
    <property type="molecule type" value="Genomic_DNA"/>
</dbReference>
<accession>A0A8S4G678</accession>
<protein>
    <submittedName>
        <fullName evidence="2">(diamondback moth) hypothetical protein</fullName>
    </submittedName>
</protein>
<reference evidence="2" key="1">
    <citation type="submission" date="2020-11" db="EMBL/GenBank/DDBJ databases">
        <authorList>
            <person name="Whiteford S."/>
        </authorList>
    </citation>
    <scope>NUCLEOTIDE SEQUENCE</scope>
</reference>
<name>A0A8S4G678_PLUXY</name>
<organism evidence="2 3">
    <name type="scientific">Plutella xylostella</name>
    <name type="common">Diamondback moth</name>
    <name type="synonym">Plutella maculipennis</name>
    <dbReference type="NCBI Taxonomy" id="51655"/>
    <lineage>
        <taxon>Eukaryota</taxon>
        <taxon>Metazoa</taxon>
        <taxon>Ecdysozoa</taxon>
        <taxon>Arthropoda</taxon>
        <taxon>Hexapoda</taxon>
        <taxon>Insecta</taxon>
        <taxon>Pterygota</taxon>
        <taxon>Neoptera</taxon>
        <taxon>Endopterygota</taxon>
        <taxon>Lepidoptera</taxon>
        <taxon>Glossata</taxon>
        <taxon>Ditrysia</taxon>
        <taxon>Yponomeutoidea</taxon>
        <taxon>Plutellidae</taxon>
        <taxon>Plutella</taxon>
    </lineage>
</organism>
<proteinExistence type="predicted"/>
<comment type="caution">
    <text evidence="2">The sequence shown here is derived from an EMBL/GenBank/DDBJ whole genome shotgun (WGS) entry which is preliminary data.</text>
</comment>
<gene>
    <name evidence="2" type="ORF">PLXY2_LOCUS14346</name>
</gene>